<proteinExistence type="inferred from homology"/>
<comment type="pathway">
    <text evidence="1">Phenylpropanoid metabolism; trans-cinnamate biosynthesis; trans-cinnamate from L-phenylalanine: step 1/1.</text>
</comment>
<dbReference type="EMBL" id="DUZY01000004">
    <property type="protein sequence ID" value="DAD36599.1"/>
    <property type="molecule type" value="Genomic_DNA"/>
</dbReference>
<evidence type="ECO:0000313" key="5">
    <source>
        <dbReference type="EMBL" id="DAD36599.1"/>
    </source>
</evidence>
<evidence type="ECO:0000256" key="3">
    <source>
        <dbReference type="ARBA" id="ARBA00023051"/>
    </source>
</evidence>
<dbReference type="Proteomes" id="UP000607653">
    <property type="component" value="Unassembled WGS sequence"/>
</dbReference>
<dbReference type="PANTHER" id="PTHR10362">
    <property type="entry name" value="HISTIDINE AMMONIA-LYASE"/>
    <property type="match status" value="1"/>
</dbReference>
<comment type="similarity">
    <text evidence="2">Belongs to the PAL/histidase family.</text>
</comment>
<dbReference type="Gene3D" id="1.10.274.20">
    <property type="entry name" value="Phenylalanine ammonia-lyase 1, domain 3"/>
    <property type="match status" value="1"/>
</dbReference>
<protein>
    <submittedName>
        <fullName evidence="5">Uncharacterized protein</fullName>
    </submittedName>
</protein>
<dbReference type="InterPro" id="IPR008948">
    <property type="entry name" value="L-Aspartase-like"/>
</dbReference>
<dbReference type="GO" id="GO:0009800">
    <property type="term" value="P:cinnamic acid biosynthetic process"/>
    <property type="evidence" value="ECO:0007669"/>
    <property type="project" value="UniProtKB-UniPathway"/>
</dbReference>
<dbReference type="InterPro" id="IPR001106">
    <property type="entry name" value="Aromatic_Lyase"/>
</dbReference>
<gene>
    <name evidence="5" type="ORF">HUJ06_007240</name>
</gene>
<comment type="caution">
    <text evidence="5">The sequence shown here is derived from an EMBL/GenBank/DDBJ whole genome shotgun (WGS) entry which is preliminary data.</text>
</comment>
<keyword evidence="4" id="KW-0456">Lyase</keyword>
<name>A0A822YZC2_NELNU</name>
<evidence type="ECO:0000256" key="2">
    <source>
        <dbReference type="ARBA" id="ARBA00007238"/>
    </source>
</evidence>
<evidence type="ECO:0000313" key="6">
    <source>
        <dbReference type="Proteomes" id="UP000607653"/>
    </source>
</evidence>
<keyword evidence="6" id="KW-1185">Reference proteome</keyword>
<evidence type="ECO:0000256" key="4">
    <source>
        <dbReference type="ARBA" id="ARBA00023239"/>
    </source>
</evidence>
<organism evidence="5 6">
    <name type="scientific">Nelumbo nucifera</name>
    <name type="common">Sacred lotus</name>
    <dbReference type="NCBI Taxonomy" id="4432"/>
    <lineage>
        <taxon>Eukaryota</taxon>
        <taxon>Viridiplantae</taxon>
        <taxon>Streptophyta</taxon>
        <taxon>Embryophyta</taxon>
        <taxon>Tracheophyta</taxon>
        <taxon>Spermatophyta</taxon>
        <taxon>Magnoliopsida</taxon>
        <taxon>Proteales</taxon>
        <taxon>Nelumbonaceae</taxon>
        <taxon>Nelumbo</taxon>
    </lineage>
</organism>
<accession>A0A822YZC2</accession>
<dbReference type="InterPro" id="IPR023144">
    <property type="entry name" value="Phe_NH3-lyase_shielding_dom_sf"/>
</dbReference>
<dbReference type="SUPFAM" id="SSF48557">
    <property type="entry name" value="L-aspartase-like"/>
    <property type="match status" value="1"/>
</dbReference>
<dbReference type="UniPathway" id="UPA00713">
    <property type="reaction ID" value="UER00725"/>
</dbReference>
<evidence type="ECO:0000256" key="1">
    <source>
        <dbReference type="ARBA" id="ARBA00005138"/>
    </source>
</evidence>
<dbReference type="GO" id="GO:0016829">
    <property type="term" value="F:lyase activity"/>
    <property type="evidence" value="ECO:0007669"/>
    <property type="project" value="UniProtKB-KW"/>
</dbReference>
<keyword evidence="3" id="KW-0587">Phenylpropanoid metabolism</keyword>
<dbReference type="Gene3D" id="1.20.200.10">
    <property type="entry name" value="Fumarase/aspartase (Central domain)"/>
    <property type="match status" value="1"/>
</dbReference>
<reference evidence="5 6" key="1">
    <citation type="journal article" date="2020" name="Mol. Biol. Evol.">
        <title>Distinct Expression and Methylation Patterns for Genes with Different Fates following a Single Whole-Genome Duplication in Flowering Plants.</title>
        <authorList>
            <person name="Shi T."/>
            <person name="Rahmani R.S."/>
            <person name="Gugger P.F."/>
            <person name="Wang M."/>
            <person name="Li H."/>
            <person name="Zhang Y."/>
            <person name="Li Z."/>
            <person name="Wang Q."/>
            <person name="Van de Peer Y."/>
            <person name="Marchal K."/>
            <person name="Chen J."/>
        </authorList>
    </citation>
    <scope>NUCLEOTIDE SEQUENCE [LARGE SCALE GENOMIC DNA]</scope>
    <source>
        <tissue evidence="5">Leaf</tissue>
    </source>
</reference>
<dbReference type="AlphaFoldDB" id="A0A822YZC2"/>
<sequence>MKEVMKHIVNRVIRKTLYMGEDGLMLETHFCEKEVLQIIEHQPVFSYLDDPTNPSYALLQLREVLVEKSIQESPKEEGETDNGYSIFKRILVFQEELKARLGEEVDQARERLDNGDFPIPNMIKKCRTYPIYRFVRTEVGTELLSGVKKVSPGEHIEKINE</sequence>